<dbReference type="Proteomes" id="UP001454036">
    <property type="component" value="Unassembled WGS sequence"/>
</dbReference>
<comment type="caution">
    <text evidence="1">The sequence shown here is derived from an EMBL/GenBank/DDBJ whole genome shotgun (WGS) entry which is preliminary data.</text>
</comment>
<keyword evidence="2" id="KW-1185">Reference proteome</keyword>
<reference evidence="1 2" key="1">
    <citation type="submission" date="2024-01" db="EMBL/GenBank/DDBJ databases">
        <title>The complete chloroplast genome sequence of Lithospermum erythrorhizon: insights into the phylogenetic relationship among Boraginaceae species and the maternal lineages of purple gromwells.</title>
        <authorList>
            <person name="Okada T."/>
            <person name="Watanabe K."/>
        </authorList>
    </citation>
    <scope>NUCLEOTIDE SEQUENCE [LARGE SCALE GENOMIC DNA]</scope>
</reference>
<protein>
    <submittedName>
        <fullName evidence="1">Uncharacterized protein</fullName>
    </submittedName>
</protein>
<evidence type="ECO:0000313" key="1">
    <source>
        <dbReference type="EMBL" id="GAA0151669.1"/>
    </source>
</evidence>
<name>A0AAV3PIV5_LITER</name>
<dbReference type="AlphaFoldDB" id="A0AAV3PIV5"/>
<gene>
    <name evidence="1" type="ORF">LIER_10344</name>
</gene>
<accession>A0AAV3PIV5</accession>
<sequence length="289" mass="32123">MFYVATLTFHTRVADVVVANLFYFRLVLFHPITKECPYAPLSNLVIHPQTLATHFSTSSSDDSDTSSADSPLTQLAVADKGTSKFMPELNVVRKSAPIKVTPTPFVQLPFIRPHRINFSPLSDKMSPSLENQPENFELRPCGEANQVEASVSGGMPILHPDRPTNPTLQTAPVNPFVITVPEGVRDKAARAEKAYQGMASFPTFVKNFTPPGLTDDQLDGITSYFSIPLEKVDTRLALPHEQFYLPHIEEGSYDPDLTFGYTSIYVEAFSYGMQLSFSRFVNDLLITIN</sequence>
<proteinExistence type="predicted"/>
<evidence type="ECO:0000313" key="2">
    <source>
        <dbReference type="Proteomes" id="UP001454036"/>
    </source>
</evidence>
<organism evidence="1 2">
    <name type="scientific">Lithospermum erythrorhizon</name>
    <name type="common">Purple gromwell</name>
    <name type="synonym">Lithospermum officinale var. erythrorhizon</name>
    <dbReference type="NCBI Taxonomy" id="34254"/>
    <lineage>
        <taxon>Eukaryota</taxon>
        <taxon>Viridiplantae</taxon>
        <taxon>Streptophyta</taxon>
        <taxon>Embryophyta</taxon>
        <taxon>Tracheophyta</taxon>
        <taxon>Spermatophyta</taxon>
        <taxon>Magnoliopsida</taxon>
        <taxon>eudicotyledons</taxon>
        <taxon>Gunneridae</taxon>
        <taxon>Pentapetalae</taxon>
        <taxon>asterids</taxon>
        <taxon>lamiids</taxon>
        <taxon>Boraginales</taxon>
        <taxon>Boraginaceae</taxon>
        <taxon>Boraginoideae</taxon>
        <taxon>Lithospermeae</taxon>
        <taxon>Lithospermum</taxon>
    </lineage>
</organism>
<dbReference type="EMBL" id="BAABME010001833">
    <property type="protein sequence ID" value="GAA0151669.1"/>
    <property type="molecule type" value="Genomic_DNA"/>
</dbReference>